<sequence length="58" mass="6386">MFSSSPPLFTAQYTWPSPPLGSDAGELKCQLNLSPWPDAIKNPHSTISQVIQKVKKSM</sequence>
<accession>A0ABD0V709</accession>
<evidence type="ECO:0000313" key="2">
    <source>
        <dbReference type="Proteomes" id="UP001552299"/>
    </source>
</evidence>
<dbReference type="EMBL" id="JANQDX010000008">
    <property type="protein sequence ID" value="KAL0920506.1"/>
    <property type="molecule type" value="Genomic_DNA"/>
</dbReference>
<gene>
    <name evidence="1" type="ORF">M5K25_009646</name>
</gene>
<reference evidence="1 2" key="1">
    <citation type="journal article" date="2024" name="Plant Biotechnol. J.">
        <title>Dendrobium thyrsiflorum genome and its molecular insights into genes involved in important horticultural traits.</title>
        <authorList>
            <person name="Chen B."/>
            <person name="Wang J.Y."/>
            <person name="Zheng P.J."/>
            <person name="Li K.L."/>
            <person name="Liang Y.M."/>
            <person name="Chen X.F."/>
            <person name="Zhang C."/>
            <person name="Zhao X."/>
            <person name="He X."/>
            <person name="Zhang G.Q."/>
            <person name="Liu Z.J."/>
            <person name="Xu Q."/>
        </authorList>
    </citation>
    <scope>NUCLEOTIDE SEQUENCE [LARGE SCALE GENOMIC DNA]</scope>
    <source>
        <strain evidence="1">GZMU011</strain>
    </source>
</reference>
<name>A0ABD0V709_DENTH</name>
<protein>
    <submittedName>
        <fullName evidence="1">Uncharacterized protein</fullName>
    </submittedName>
</protein>
<evidence type="ECO:0000313" key="1">
    <source>
        <dbReference type="EMBL" id="KAL0920506.1"/>
    </source>
</evidence>
<comment type="caution">
    <text evidence="1">The sequence shown here is derived from an EMBL/GenBank/DDBJ whole genome shotgun (WGS) entry which is preliminary data.</text>
</comment>
<proteinExistence type="predicted"/>
<dbReference type="Proteomes" id="UP001552299">
    <property type="component" value="Unassembled WGS sequence"/>
</dbReference>
<keyword evidence="2" id="KW-1185">Reference proteome</keyword>
<organism evidence="1 2">
    <name type="scientific">Dendrobium thyrsiflorum</name>
    <name type="common">Pinecone-like raceme dendrobium</name>
    <name type="synonym">Orchid</name>
    <dbReference type="NCBI Taxonomy" id="117978"/>
    <lineage>
        <taxon>Eukaryota</taxon>
        <taxon>Viridiplantae</taxon>
        <taxon>Streptophyta</taxon>
        <taxon>Embryophyta</taxon>
        <taxon>Tracheophyta</taxon>
        <taxon>Spermatophyta</taxon>
        <taxon>Magnoliopsida</taxon>
        <taxon>Liliopsida</taxon>
        <taxon>Asparagales</taxon>
        <taxon>Orchidaceae</taxon>
        <taxon>Epidendroideae</taxon>
        <taxon>Malaxideae</taxon>
        <taxon>Dendrobiinae</taxon>
        <taxon>Dendrobium</taxon>
    </lineage>
</organism>
<dbReference type="AlphaFoldDB" id="A0ABD0V709"/>